<evidence type="ECO:0000256" key="5">
    <source>
        <dbReference type="ARBA" id="ARBA00022553"/>
    </source>
</evidence>
<reference evidence="19 21" key="3">
    <citation type="submission" date="2019-01" db="EMBL/GenBank/DDBJ databases">
        <title>The Pseudomonas aeruginosa pan-genome provides new insights on its population structure, horizontal gene transfer and pathogenicity.</title>
        <authorList>
            <person name="Freschi L."/>
            <person name="Vincent A.T."/>
            <person name="Jeukens J."/>
            <person name="Emond-Rheault J.-G."/>
            <person name="Kukavica-Ibrulj I."/>
            <person name="Dupont M.-J."/>
            <person name="Charette S.J."/>
            <person name="Boyle B."/>
            <person name="Levesque R.C."/>
        </authorList>
    </citation>
    <scope>NUCLEOTIDE SEQUENCE [LARGE SCALE GENOMIC DNA]</scope>
    <source>
        <strain evidence="19 21">PA-W36</strain>
    </source>
</reference>
<dbReference type="Gene3D" id="1.10.287.130">
    <property type="match status" value="1"/>
</dbReference>
<dbReference type="SUPFAM" id="SSF158472">
    <property type="entry name" value="HAMP domain-like"/>
    <property type="match status" value="1"/>
</dbReference>
<comment type="function">
    <text evidence="14">Member of a two-component regulatory system.</text>
</comment>
<comment type="catalytic activity">
    <reaction evidence="1 14">
        <text>ATP + protein L-histidine = ADP + protein N-phospho-L-histidine.</text>
        <dbReference type="EC" id="2.7.13.3"/>
    </reaction>
</comment>
<sequence length="463" mass="50947">MPARRSLTLYAALLFAAVAALVVSAVGFYLYRSVEEAMLRRSDVMVAGRVEHFRNLLRDNLTLAELKARPRLFENMLGNEQDILLLGQPGEAPIVAVNPRHERLPSLRVVAAGQALNPSVVHAALTHDGIPMRVLAAEVLVGGREPLQITAAHLLLGETRMLAQYRDRVIAAVLLAFLGTALLGWLVLRHGLRPLRTLAAKAAEIHPTSLDTRLDVAAAPAELQQVAQSFNAMLERLDDGYQRLQQFSADLAHEIRTPIGSLMGHGQVALRQPRSNEEYQALIASNQEELERIARMVESILFLARADDVRAAVERSRLDLGEELRRQAEYFEGLAEERGLSLDVQVSGQLRADPQLFRRALSNLLANAIRYASADSLIEVRGLRRSGEFLLSVENACDRLPAEPLSRLFDRFYRGDAARSDAQSSGLGLAIVQAIMRLHGGRAEASAPAPGRIRFDLAFPAQD</sequence>
<dbReference type="PANTHER" id="PTHR45436:SF3">
    <property type="entry name" value="SENSOR HISTIDINE KINASE HPRS"/>
    <property type="match status" value="1"/>
</dbReference>
<dbReference type="Proteomes" id="UP000284767">
    <property type="component" value="Unassembled WGS sequence"/>
</dbReference>
<evidence type="ECO:0000256" key="12">
    <source>
        <dbReference type="ARBA" id="ARBA00023012"/>
    </source>
</evidence>
<dbReference type="InterPro" id="IPR005467">
    <property type="entry name" value="His_kinase_dom"/>
</dbReference>
<reference evidence="17" key="4">
    <citation type="submission" date="2020-01" db="EMBL/GenBank/DDBJ databases">
        <title>Bacteria Cultured from War Wounds Associated with the Conflict in Eastern Ukraine.</title>
        <authorList>
            <person name="Snesrud E."/>
            <person name="Galac M.R."/>
            <person name="Mc Gann P."/>
            <person name="Valentine K."/>
            <person name="Viacheslav K."/>
        </authorList>
    </citation>
    <scope>NUCLEOTIDE SEQUENCE</scope>
    <source>
        <strain evidence="17">VNMU148</strain>
    </source>
</reference>
<evidence type="ECO:0000256" key="10">
    <source>
        <dbReference type="ARBA" id="ARBA00022840"/>
    </source>
</evidence>
<evidence type="ECO:0000256" key="1">
    <source>
        <dbReference type="ARBA" id="ARBA00000085"/>
    </source>
</evidence>
<accession>A0A072ZJQ6</accession>
<evidence type="ECO:0000313" key="19">
    <source>
        <dbReference type="EMBL" id="RPM20096.1"/>
    </source>
</evidence>
<dbReference type="Pfam" id="PF00672">
    <property type="entry name" value="HAMP"/>
    <property type="match status" value="1"/>
</dbReference>
<keyword evidence="6 14" id="KW-0808">Transferase</keyword>
<reference evidence="18 20" key="2">
    <citation type="submission" date="2018-07" db="EMBL/GenBank/DDBJ databases">
        <title>Mechanisms of high-level aminoglycoside resistance among Gram-negative pathogens in Brazil.</title>
        <authorList>
            <person name="Ballaben A.S."/>
            <person name="Darini A.L.C."/>
            <person name="Doi Y."/>
        </authorList>
    </citation>
    <scope>NUCLEOTIDE SEQUENCE [LARGE SCALE GENOMIC DNA]</scope>
    <source>
        <strain evidence="18 20">B2-305</strain>
    </source>
</reference>
<evidence type="ECO:0000256" key="14">
    <source>
        <dbReference type="RuleBase" id="RU364088"/>
    </source>
</evidence>
<evidence type="ECO:0000313" key="17">
    <source>
        <dbReference type="EMBL" id="MZZ12378.1"/>
    </source>
</evidence>
<dbReference type="CDD" id="cd00075">
    <property type="entry name" value="HATPase"/>
    <property type="match status" value="1"/>
</dbReference>
<dbReference type="PRINTS" id="PR00344">
    <property type="entry name" value="BCTRLSENSOR"/>
</dbReference>
<dbReference type="SMART" id="SM00388">
    <property type="entry name" value="HisKA"/>
    <property type="match status" value="1"/>
</dbReference>
<comment type="subcellular location">
    <subcellularLocation>
        <location evidence="2 14">Cell inner membrane</location>
    </subcellularLocation>
</comment>
<comment type="caution">
    <text evidence="17">The sequence shown here is derived from an EMBL/GenBank/DDBJ whole genome shotgun (WGS) entry which is preliminary data.</text>
</comment>
<dbReference type="eggNOG" id="COG2205">
    <property type="taxonomic scope" value="Bacteria"/>
</dbReference>
<keyword evidence="8 14" id="KW-0547">Nucleotide-binding</keyword>
<dbReference type="Proteomes" id="UP000644192">
    <property type="component" value="Unassembled WGS sequence"/>
</dbReference>
<dbReference type="EMBL" id="WXZT01000004">
    <property type="protein sequence ID" value="MZZ12378.1"/>
    <property type="molecule type" value="Genomic_DNA"/>
</dbReference>
<name>A0A072ZJQ6_PSEAI</name>
<accession>A0A1S1BUU3</accession>
<feature type="transmembrane region" description="Helical" evidence="14">
    <location>
        <begin position="12"/>
        <end position="31"/>
    </location>
</feature>
<dbReference type="InterPro" id="IPR003594">
    <property type="entry name" value="HATPase_dom"/>
</dbReference>
<dbReference type="FunFam" id="1.10.287.130:FF:000001">
    <property type="entry name" value="Two-component sensor histidine kinase"/>
    <property type="match status" value="1"/>
</dbReference>
<dbReference type="InterPro" id="IPR050428">
    <property type="entry name" value="TCS_sensor_his_kinase"/>
</dbReference>
<dbReference type="InterPro" id="IPR003661">
    <property type="entry name" value="HisK_dim/P_dom"/>
</dbReference>
<dbReference type="InterPro" id="IPR036097">
    <property type="entry name" value="HisK_dim/P_sf"/>
</dbReference>
<dbReference type="Gene3D" id="3.30.565.10">
    <property type="entry name" value="Histidine kinase-like ATPase, C-terminal domain"/>
    <property type="match status" value="1"/>
</dbReference>
<dbReference type="Pfam" id="PF00512">
    <property type="entry name" value="HisKA"/>
    <property type="match status" value="1"/>
</dbReference>
<dbReference type="InterPro" id="IPR003660">
    <property type="entry name" value="HAMP_dom"/>
</dbReference>
<dbReference type="Proteomes" id="UP000253594">
    <property type="component" value="Unassembled WGS sequence"/>
</dbReference>
<keyword evidence="5" id="KW-0597">Phosphoprotein</keyword>
<evidence type="ECO:0000256" key="7">
    <source>
        <dbReference type="ARBA" id="ARBA00022692"/>
    </source>
</evidence>
<dbReference type="CDD" id="cd06225">
    <property type="entry name" value="HAMP"/>
    <property type="match status" value="1"/>
</dbReference>
<evidence type="ECO:0000256" key="6">
    <source>
        <dbReference type="ARBA" id="ARBA00022679"/>
    </source>
</evidence>
<dbReference type="SUPFAM" id="SSF47384">
    <property type="entry name" value="Homodimeric domain of signal transducing histidine kinase"/>
    <property type="match status" value="1"/>
</dbReference>
<evidence type="ECO:0000256" key="13">
    <source>
        <dbReference type="ARBA" id="ARBA00023136"/>
    </source>
</evidence>
<evidence type="ECO:0000256" key="2">
    <source>
        <dbReference type="ARBA" id="ARBA00004533"/>
    </source>
</evidence>
<dbReference type="NCBIfam" id="TIGR01386">
    <property type="entry name" value="cztS_silS_copS"/>
    <property type="match status" value="1"/>
</dbReference>
<proteinExistence type="predicted"/>
<dbReference type="GO" id="GO:0000155">
    <property type="term" value="F:phosphorelay sensor kinase activity"/>
    <property type="evidence" value="ECO:0007669"/>
    <property type="project" value="InterPro"/>
</dbReference>
<feature type="transmembrane region" description="Helical" evidence="14">
    <location>
        <begin position="169"/>
        <end position="188"/>
    </location>
</feature>
<dbReference type="CDD" id="cd00082">
    <property type="entry name" value="HisKA"/>
    <property type="match status" value="1"/>
</dbReference>
<dbReference type="SUPFAM" id="SSF55874">
    <property type="entry name" value="ATPase domain of HSP90 chaperone/DNA topoisomerase II/histidine kinase"/>
    <property type="match status" value="1"/>
</dbReference>
<keyword evidence="12 14" id="KW-0902">Two-component regulatory system</keyword>
<dbReference type="GO" id="GO:0005886">
    <property type="term" value="C:plasma membrane"/>
    <property type="evidence" value="ECO:0007669"/>
    <property type="project" value="UniProtKB-SubCell"/>
</dbReference>
<dbReference type="PANTHER" id="PTHR45436">
    <property type="entry name" value="SENSOR HISTIDINE KINASE YKOH"/>
    <property type="match status" value="1"/>
</dbReference>
<dbReference type="SMART" id="SM00304">
    <property type="entry name" value="HAMP"/>
    <property type="match status" value="1"/>
</dbReference>
<dbReference type="EMBL" id="NSNE01000003">
    <property type="protein sequence ID" value="RPM20096.1"/>
    <property type="molecule type" value="Genomic_DNA"/>
</dbReference>
<keyword evidence="4 14" id="KW-0997">Cell inner membrane</keyword>
<evidence type="ECO:0000256" key="9">
    <source>
        <dbReference type="ARBA" id="ARBA00022777"/>
    </source>
</evidence>
<evidence type="ECO:0000259" key="15">
    <source>
        <dbReference type="PROSITE" id="PS50109"/>
    </source>
</evidence>
<evidence type="ECO:0000256" key="11">
    <source>
        <dbReference type="ARBA" id="ARBA00022989"/>
    </source>
</evidence>
<dbReference type="EMBL" id="QORE01000373">
    <property type="protein sequence ID" value="RCI74423.1"/>
    <property type="molecule type" value="Genomic_DNA"/>
</dbReference>
<keyword evidence="13 14" id="KW-0472">Membrane</keyword>
<evidence type="ECO:0000313" key="20">
    <source>
        <dbReference type="Proteomes" id="UP000253594"/>
    </source>
</evidence>
<evidence type="ECO:0000313" key="22">
    <source>
        <dbReference type="Proteomes" id="UP000644192"/>
    </source>
</evidence>
<dbReference type="Pfam" id="PF02518">
    <property type="entry name" value="HATPase_c"/>
    <property type="match status" value="1"/>
</dbReference>
<gene>
    <name evidence="18" type="ORF">DT376_13090</name>
    <name evidence="17" type="ORF">GUL26_08970</name>
    <name evidence="19" type="ORF">IPC1295_07365</name>
</gene>
<evidence type="ECO:0000256" key="4">
    <source>
        <dbReference type="ARBA" id="ARBA00022519"/>
    </source>
</evidence>
<keyword evidence="3 14" id="KW-1003">Cell membrane</keyword>
<feature type="domain" description="Histidine kinase" evidence="15">
    <location>
        <begin position="250"/>
        <end position="463"/>
    </location>
</feature>
<dbReference type="PROSITE" id="PS50109">
    <property type="entry name" value="HIS_KIN"/>
    <property type="match status" value="1"/>
</dbReference>
<keyword evidence="9 14" id="KW-0418">Kinase</keyword>
<evidence type="ECO:0000259" key="16">
    <source>
        <dbReference type="PROSITE" id="PS50885"/>
    </source>
</evidence>
<keyword evidence="10 14" id="KW-0067">ATP-binding</keyword>
<dbReference type="GO" id="GO:0005524">
    <property type="term" value="F:ATP binding"/>
    <property type="evidence" value="ECO:0007669"/>
    <property type="project" value="UniProtKB-KW"/>
</dbReference>
<organism evidence="17 22">
    <name type="scientific">Pseudomonas aeruginosa</name>
    <dbReference type="NCBI Taxonomy" id="287"/>
    <lineage>
        <taxon>Bacteria</taxon>
        <taxon>Pseudomonadati</taxon>
        <taxon>Pseudomonadota</taxon>
        <taxon>Gammaproteobacteria</taxon>
        <taxon>Pseudomonadales</taxon>
        <taxon>Pseudomonadaceae</taxon>
        <taxon>Pseudomonas</taxon>
    </lineage>
</organism>
<reference evidence="19 21" key="1">
    <citation type="submission" date="2017-08" db="EMBL/GenBank/DDBJ databases">
        <authorList>
            <person name="Feschi L."/>
            <person name="Jeukens J."/>
            <person name="Emond-Rheault J.-G."/>
            <person name="Kukavica-Ibrulj I."/>
            <person name="Boyle B."/>
            <person name="Levesque R.C."/>
        </authorList>
    </citation>
    <scope>NUCLEOTIDE SEQUENCE [LARGE SCALE GENOMIC DNA]</scope>
    <source>
        <strain evidence="19 21">PA-W36</strain>
    </source>
</reference>
<evidence type="ECO:0000313" key="18">
    <source>
        <dbReference type="EMBL" id="RCI74423.1"/>
    </source>
</evidence>
<feature type="domain" description="HAMP" evidence="16">
    <location>
        <begin position="189"/>
        <end position="242"/>
    </location>
</feature>
<dbReference type="InterPro" id="IPR004358">
    <property type="entry name" value="Sig_transdc_His_kin-like_C"/>
</dbReference>
<evidence type="ECO:0000256" key="8">
    <source>
        <dbReference type="ARBA" id="ARBA00022741"/>
    </source>
</evidence>
<dbReference type="SMART" id="SM00387">
    <property type="entry name" value="HATPase_c"/>
    <property type="match status" value="1"/>
</dbReference>
<keyword evidence="11 14" id="KW-1133">Transmembrane helix</keyword>
<dbReference type="RefSeq" id="WP_003099516.1">
    <property type="nucleotide sequence ID" value="NZ_AP014839.1"/>
</dbReference>
<keyword evidence="7 14" id="KW-0812">Transmembrane</keyword>
<dbReference type="SMR" id="A0A072ZJQ6"/>
<evidence type="ECO:0000313" key="21">
    <source>
        <dbReference type="Proteomes" id="UP000284767"/>
    </source>
</evidence>
<dbReference type="InterPro" id="IPR036890">
    <property type="entry name" value="HATPase_C_sf"/>
</dbReference>
<dbReference type="OMA" id="DIAMGHE"/>
<dbReference type="Gene3D" id="6.10.340.10">
    <property type="match status" value="1"/>
</dbReference>
<dbReference type="InterPro" id="IPR006290">
    <property type="entry name" value="CztS_silS_copS"/>
</dbReference>
<evidence type="ECO:0000256" key="3">
    <source>
        <dbReference type="ARBA" id="ARBA00022475"/>
    </source>
</evidence>
<dbReference type="AlphaFoldDB" id="A0A072ZJQ6"/>
<protein>
    <recommendedName>
        <fullName evidence="14">Sensor protein</fullName>
        <ecNumber evidence="14">2.7.13.3</ecNumber>
    </recommendedName>
</protein>
<dbReference type="PROSITE" id="PS50885">
    <property type="entry name" value="HAMP"/>
    <property type="match status" value="1"/>
</dbReference>
<dbReference type="EC" id="2.7.13.3" evidence="14"/>